<dbReference type="EMBL" id="BMKS01000024">
    <property type="protein sequence ID" value="GGG51183.1"/>
    <property type="molecule type" value="Genomic_DNA"/>
</dbReference>
<evidence type="ECO:0000313" key="2">
    <source>
        <dbReference type="Proteomes" id="UP000597507"/>
    </source>
</evidence>
<sequence length="81" mass="8917">MSALRRVVSLTVLAAGLAGCVVYPDGTMVPLAAPPPTASVVVGVGPTWGGYGHYYRRWWGGHHHPWHGYYGPLLPHGWRRW</sequence>
<reference evidence="1 2" key="1">
    <citation type="journal article" date="2014" name="Int. J. Syst. Evol. Microbiol.">
        <title>Complete genome sequence of Corynebacterium casei LMG S-19264T (=DSM 44701T), isolated from a smear-ripened cheese.</title>
        <authorList>
            <consortium name="US DOE Joint Genome Institute (JGI-PGF)"/>
            <person name="Walter F."/>
            <person name="Albersmeier A."/>
            <person name="Kalinowski J."/>
            <person name="Ruckert C."/>
        </authorList>
    </citation>
    <scope>NUCLEOTIDE SEQUENCE [LARGE SCALE GENOMIC DNA]</scope>
    <source>
        <strain evidence="1 2">CGMCC 1.16330</strain>
    </source>
</reference>
<dbReference type="Proteomes" id="UP000597507">
    <property type="component" value="Unassembled WGS sequence"/>
</dbReference>
<keyword evidence="2" id="KW-1185">Reference proteome</keyword>
<dbReference type="PROSITE" id="PS51257">
    <property type="entry name" value="PROKAR_LIPOPROTEIN"/>
    <property type="match status" value="1"/>
</dbReference>
<proteinExistence type="predicted"/>
<organism evidence="1 2">
    <name type="scientific">Caldovatus sediminis</name>
    <dbReference type="NCBI Taxonomy" id="2041189"/>
    <lineage>
        <taxon>Bacteria</taxon>
        <taxon>Pseudomonadati</taxon>
        <taxon>Pseudomonadota</taxon>
        <taxon>Alphaproteobacteria</taxon>
        <taxon>Acetobacterales</taxon>
        <taxon>Roseomonadaceae</taxon>
        <taxon>Caldovatus</taxon>
    </lineage>
</organism>
<evidence type="ECO:0008006" key="3">
    <source>
        <dbReference type="Google" id="ProtNLM"/>
    </source>
</evidence>
<dbReference type="AlphaFoldDB" id="A0A8J2ZFA2"/>
<evidence type="ECO:0000313" key="1">
    <source>
        <dbReference type="EMBL" id="GGG51183.1"/>
    </source>
</evidence>
<name>A0A8J2ZFA2_9PROT</name>
<gene>
    <name evidence="1" type="ORF">GCM10010964_43050</name>
</gene>
<accession>A0A8J2ZFA2</accession>
<dbReference type="RefSeq" id="WP_188904056.1">
    <property type="nucleotide sequence ID" value="NZ_BMKS01000024.1"/>
</dbReference>
<comment type="caution">
    <text evidence="1">The sequence shown here is derived from an EMBL/GenBank/DDBJ whole genome shotgun (WGS) entry which is preliminary data.</text>
</comment>
<protein>
    <recommendedName>
        <fullName evidence="3">Lipoprotein</fullName>
    </recommendedName>
</protein>